<feature type="compositionally biased region" description="Basic and acidic residues" evidence="2">
    <location>
        <begin position="680"/>
        <end position="689"/>
    </location>
</feature>
<evidence type="ECO:0000313" key="4">
    <source>
        <dbReference type="Proteomes" id="UP001445335"/>
    </source>
</evidence>
<proteinExistence type="predicted"/>
<dbReference type="Gene3D" id="1.25.10.10">
    <property type="entry name" value="Leucine-rich Repeat Variant"/>
    <property type="match status" value="1"/>
</dbReference>
<dbReference type="SUPFAM" id="SSF48371">
    <property type="entry name" value="ARM repeat"/>
    <property type="match status" value="2"/>
</dbReference>
<keyword evidence="1" id="KW-0677">Repeat</keyword>
<evidence type="ECO:0000256" key="2">
    <source>
        <dbReference type="SAM" id="MobiDB-lite"/>
    </source>
</evidence>
<evidence type="ECO:0000313" key="3">
    <source>
        <dbReference type="EMBL" id="KAK9838453.1"/>
    </source>
</evidence>
<dbReference type="Pfam" id="PF22493">
    <property type="entry name" value="PUF_NOP9"/>
    <property type="match status" value="1"/>
</dbReference>
<dbReference type="Proteomes" id="UP001445335">
    <property type="component" value="Unassembled WGS sequence"/>
</dbReference>
<dbReference type="GO" id="GO:0000480">
    <property type="term" value="P:endonucleolytic cleavage in 5'-ETS of tricistronic rRNA transcript (SSU-rRNA, 5.8S rRNA, LSU-rRNA)"/>
    <property type="evidence" value="ECO:0007669"/>
    <property type="project" value="TreeGrafter"/>
</dbReference>
<dbReference type="PANTHER" id="PTHR13102:SF0">
    <property type="entry name" value="NUCLEOLAR PROTEIN 9"/>
    <property type="match status" value="1"/>
</dbReference>
<feature type="region of interest" description="Disordered" evidence="2">
    <location>
        <begin position="625"/>
        <end position="658"/>
    </location>
</feature>
<protein>
    <recommendedName>
        <fullName evidence="5">Pumilio domain-containing protein NOP9</fullName>
    </recommendedName>
</protein>
<comment type="caution">
    <text evidence="3">The sequence shown here is derived from an EMBL/GenBank/DDBJ whole genome shotgun (WGS) entry which is preliminary data.</text>
</comment>
<gene>
    <name evidence="3" type="ORF">WJX81_000207</name>
</gene>
<dbReference type="InterPro" id="IPR001313">
    <property type="entry name" value="Pumilio_RNA-bd_rpt"/>
</dbReference>
<dbReference type="GO" id="GO:0000056">
    <property type="term" value="P:ribosomal small subunit export from nucleus"/>
    <property type="evidence" value="ECO:0007669"/>
    <property type="project" value="TreeGrafter"/>
</dbReference>
<dbReference type="InterPro" id="IPR040000">
    <property type="entry name" value="NOP9"/>
</dbReference>
<accession>A0AAW1RYH4</accession>
<dbReference type="InterPro" id="IPR011989">
    <property type="entry name" value="ARM-like"/>
</dbReference>
<dbReference type="GO" id="GO:0005730">
    <property type="term" value="C:nucleolus"/>
    <property type="evidence" value="ECO:0007669"/>
    <property type="project" value="TreeGrafter"/>
</dbReference>
<dbReference type="AlphaFoldDB" id="A0AAW1RYH4"/>
<reference evidence="3 4" key="1">
    <citation type="journal article" date="2024" name="Nat. Commun.">
        <title>Phylogenomics reveals the evolutionary origins of lichenization in chlorophyte algae.</title>
        <authorList>
            <person name="Puginier C."/>
            <person name="Libourel C."/>
            <person name="Otte J."/>
            <person name="Skaloud P."/>
            <person name="Haon M."/>
            <person name="Grisel S."/>
            <person name="Petersen M."/>
            <person name="Berrin J.G."/>
            <person name="Delaux P.M."/>
            <person name="Dal Grande F."/>
            <person name="Keller J."/>
        </authorList>
    </citation>
    <scope>NUCLEOTIDE SEQUENCE [LARGE SCALE GENOMIC DNA]</scope>
    <source>
        <strain evidence="3 4">SAG 245.80</strain>
    </source>
</reference>
<feature type="region of interest" description="Disordered" evidence="2">
    <location>
        <begin position="1"/>
        <end position="22"/>
    </location>
</feature>
<dbReference type="EMBL" id="JALJOU010000018">
    <property type="protein sequence ID" value="KAK9838453.1"/>
    <property type="molecule type" value="Genomic_DNA"/>
</dbReference>
<dbReference type="GO" id="GO:0030686">
    <property type="term" value="C:90S preribosome"/>
    <property type="evidence" value="ECO:0007669"/>
    <property type="project" value="TreeGrafter"/>
</dbReference>
<feature type="region of interest" description="Disordered" evidence="2">
    <location>
        <begin position="674"/>
        <end position="698"/>
    </location>
</feature>
<organism evidence="3 4">
    <name type="scientific">Elliptochloris bilobata</name>
    <dbReference type="NCBI Taxonomy" id="381761"/>
    <lineage>
        <taxon>Eukaryota</taxon>
        <taxon>Viridiplantae</taxon>
        <taxon>Chlorophyta</taxon>
        <taxon>core chlorophytes</taxon>
        <taxon>Trebouxiophyceae</taxon>
        <taxon>Trebouxiophyceae incertae sedis</taxon>
        <taxon>Elliptochloris clade</taxon>
        <taxon>Elliptochloris</taxon>
    </lineage>
</organism>
<feature type="compositionally biased region" description="Gly residues" evidence="2">
    <location>
        <begin position="649"/>
        <end position="658"/>
    </location>
</feature>
<dbReference type="GO" id="GO:0030688">
    <property type="term" value="C:preribosome, small subunit precursor"/>
    <property type="evidence" value="ECO:0007669"/>
    <property type="project" value="TreeGrafter"/>
</dbReference>
<evidence type="ECO:0008006" key="5">
    <source>
        <dbReference type="Google" id="ProtNLM"/>
    </source>
</evidence>
<sequence>MADQELGAAASAASEPTSTRQRWQRLDEETVQYYTEVVQALSALQSEEDRALLAANALGEAEGRQLSIATDAACSRALEVLLSAAAPAAVAAFARALAEPENYWELVSSPFGSHVAERLLDALGRHAADGNAEASAEAGQVLASIAGSVRAHLGDHAAHRSASHAARRLLSVLAGRDVAPAAPAAAATDGAAYARATQAKQGRAGLSARFGVGAPVPPPPPQHPELLRGFADALGSAEWAGAATEALIYDPYGGPWLQALLTALARDREALQALIPRILAAGAAAATGEPADEQGGAAGAAAAGEHPTLDLAGLDNGRLLGLMRDRTSSHLMEVVVTVAPEELLDELQARYLRGELAALAAHPCGNFVVQALAGAAARPQPVRLLLRELRDAVPELLGSKRAGVVAALLAASERCGNAAVQTDAARALSSALAARASAGRPGAAQGWAAALLTLDTGADLSNADERTRLSTLGSAMLACLLRMPKEASAEFAEALAGLPAAALRRAGADSAGSRALEAFFGGAAPVKAKRRLLRRLLGGLGALSAEPGGSHVVQAAYASANLKDKEAIAGELAAAEAHIASTPRGLALLRRCNVEEFKRGADGWRAHARTSAALRDDIAALGSSEEQLKQGKRKKVQVGSQPEADGAPSGRGVGRGGALVGGGSVGEVMALLGFPGQEPGMEKGMEGMRKKAKKRRAE</sequence>
<dbReference type="GO" id="GO:0000472">
    <property type="term" value="P:endonucleolytic cleavage to generate mature 5'-end of SSU-rRNA from (SSU-rRNA, 5.8S rRNA, LSU-rRNA)"/>
    <property type="evidence" value="ECO:0007669"/>
    <property type="project" value="TreeGrafter"/>
</dbReference>
<keyword evidence="4" id="KW-1185">Reference proteome</keyword>
<name>A0AAW1RYH4_9CHLO</name>
<dbReference type="GO" id="GO:0003723">
    <property type="term" value="F:RNA binding"/>
    <property type="evidence" value="ECO:0007669"/>
    <property type="project" value="InterPro"/>
</dbReference>
<dbReference type="InterPro" id="IPR016024">
    <property type="entry name" value="ARM-type_fold"/>
</dbReference>
<evidence type="ECO:0000256" key="1">
    <source>
        <dbReference type="ARBA" id="ARBA00022737"/>
    </source>
</evidence>
<dbReference type="GO" id="GO:0000447">
    <property type="term" value="P:endonucleolytic cleavage in ITS1 to separate SSU-rRNA from 5.8S rRNA and LSU-rRNA from tricistronic rRNA transcript (SSU-rRNA, 5.8S rRNA, LSU-rRNA)"/>
    <property type="evidence" value="ECO:0007669"/>
    <property type="project" value="TreeGrafter"/>
</dbReference>
<dbReference type="PANTHER" id="PTHR13102">
    <property type="entry name" value="NUCLEOLAR PROTEIN 9"/>
    <property type="match status" value="1"/>
</dbReference>